<feature type="compositionally biased region" description="Acidic residues" evidence="2">
    <location>
        <begin position="235"/>
        <end position="245"/>
    </location>
</feature>
<dbReference type="EMBL" id="JADKGK010000009">
    <property type="protein sequence ID" value="MBL0003164.1"/>
    <property type="molecule type" value="Genomic_DNA"/>
</dbReference>
<evidence type="ECO:0000259" key="3">
    <source>
        <dbReference type="PROSITE" id="PS50006"/>
    </source>
</evidence>
<organism evidence="4 5">
    <name type="scientific">Candidatus Phosphoribacter hodrii</name>
    <dbReference type="NCBI Taxonomy" id="2953743"/>
    <lineage>
        <taxon>Bacteria</taxon>
        <taxon>Bacillati</taxon>
        <taxon>Actinomycetota</taxon>
        <taxon>Actinomycetes</taxon>
        <taxon>Micrococcales</taxon>
        <taxon>Dermatophilaceae</taxon>
        <taxon>Candidatus Phosphoribacter</taxon>
    </lineage>
</organism>
<dbReference type="Proteomes" id="UP000886632">
    <property type="component" value="Unassembled WGS sequence"/>
</dbReference>
<accession>A0A9D7XVV4</accession>
<dbReference type="Gene3D" id="2.60.200.20">
    <property type="match status" value="1"/>
</dbReference>
<feature type="compositionally biased region" description="Low complexity" evidence="2">
    <location>
        <begin position="246"/>
        <end position="256"/>
    </location>
</feature>
<dbReference type="AlphaFoldDB" id="A0A9D7XVV4"/>
<proteinExistence type="predicted"/>
<name>A0A9D7XVV4_9MICO</name>
<dbReference type="PROSITE" id="PS50006">
    <property type="entry name" value="FHA_DOMAIN"/>
    <property type="match status" value="1"/>
</dbReference>
<dbReference type="SMART" id="SM00240">
    <property type="entry name" value="FHA"/>
    <property type="match status" value="1"/>
</dbReference>
<gene>
    <name evidence="4" type="ORF">IPP00_03965</name>
</gene>
<feature type="compositionally biased region" description="Basic and acidic residues" evidence="2">
    <location>
        <begin position="216"/>
        <end position="234"/>
    </location>
</feature>
<dbReference type="InterPro" id="IPR000253">
    <property type="entry name" value="FHA_dom"/>
</dbReference>
<comment type="caution">
    <text evidence="4">The sequence shown here is derived from an EMBL/GenBank/DDBJ whole genome shotgun (WGS) entry which is preliminary data.</text>
</comment>
<reference evidence="4" key="1">
    <citation type="submission" date="2020-10" db="EMBL/GenBank/DDBJ databases">
        <title>Connecting structure to function with the recovery of over 1000 high-quality activated sludge metagenome-assembled genomes encoding full-length rRNA genes using long-read sequencing.</title>
        <authorList>
            <person name="Singleton C.M."/>
            <person name="Petriglieri F."/>
            <person name="Kristensen J.M."/>
            <person name="Kirkegaard R.H."/>
            <person name="Michaelsen T.Y."/>
            <person name="Andersen M.H."/>
            <person name="Karst S.M."/>
            <person name="Dueholm M.S."/>
            <person name="Nielsen P.H."/>
            <person name="Albertsen M."/>
        </authorList>
    </citation>
    <scope>NUCLEOTIDE SEQUENCE</scope>
    <source>
        <strain evidence="4">Ribe_18-Q3-R11-54_MAXAC.001</strain>
    </source>
</reference>
<dbReference type="Pfam" id="PF00498">
    <property type="entry name" value="FHA"/>
    <property type="match status" value="1"/>
</dbReference>
<sequence length="490" mass="52266">MDDFLWTKGEDLALVWPGGIVMLPSDVPHEAATSVWQVARDGADLGAILQHLTDVLGVSLLAMPMFAIVLVSDDRARVAVRGDWGVEMDAGDGRHLVRGSGITTWSEQSFEDVVDITLGRDLTAEGAELPIVSGVVRVARVTTRPRRGVLEEQRLSDDPEGDAVDARQLLVEPAASLNEVVEDSWASPSDDPVPDVPLEEQLNLEAAPLEDESVPEGDKEPAGELDDSLDHEGEQADPSDADADADTPAGDPDPTARWATSLDADDLERPESAAGAAATLTVSVPDSDVIASVPGRERQPGPHEVAPGLAHVRVDEFVDHDGATVVDFRLPAGLIPTGVDGGTVLALVCPAGHPNRPHERTCRSCSAALVGGVPQEVTRPPLGRVRSSTGEDIPLTGPILVGRSPRASRFTGTTVPRLLALPFPHVSSSHAEIRLEGWSVFVVDLNSRNGTYLRRRDEPPVRVTEPPLMLQHGDILDFGHGVRLTFEDLP</sequence>
<evidence type="ECO:0000313" key="5">
    <source>
        <dbReference type="Proteomes" id="UP000886632"/>
    </source>
</evidence>
<feature type="domain" description="FHA" evidence="3">
    <location>
        <begin position="399"/>
        <end position="458"/>
    </location>
</feature>
<dbReference type="InterPro" id="IPR008984">
    <property type="entry name" value="SMAD_FHA_dom_sf"/>
</dbReference>
<dbReference type="SUPFAM" id="SSF49879">
    <property type="entry name" value="SMAD/FHA domain"/>
    <property type="match status" value="1"/>
</dbReference>
<dbReference type="CDD" id="cd00060">
    <property type="entry name" value="FHA"/>
    <property type="match status" value="1"/>
</dbReference>
<feature type="region of interest" description="Disordered" evidence="2">
    <location>
        <begin position="205"/>
        <end position="258"/>
    </location>
</feature>
<evidence type="ECO:0000256" key="2">
    <source>
        <dbReference type="SAM" id="MobiDB-lite"/>
    </source>
</evidence>
<evidence type="ECO:0000256" key="1">
    <source>
        <dbReference type="ARBA" id="ARBA00022553"/>
    </source>
</evidence>
<keyword evidence="1" id="KW-0597">Phosphoprotein</keyword>
<protein>
    <submittedName>
        <fullName evidence="4">FHA domain-containing protein</fullName>
    </submittedName>
</protein>
<evidence type="ECO:0000313" key="4">
    <source>
        <dbReference type="EMBL" id="MBL0003164.1"/>
    </source>
</evidence>